<reference evidence="5" key="1">
    <citation type="submission" date="2020-05" db="EMBL/GenBank/DDBJ databases">
        <title>WGS assembly of Panicum virgatum.</title>
        <authorList>
            <person name="Lovell J.T."/>
            <person name="Jenkins J."/>
            <person name="Shu S."/>
            <person name="Juenger T.E."/>
            <person name="Schmutz J."/>
        </authorList>
    </citation>
    <scope>NUCLEOTIDE SEQUENCE</scope>
    <source>
        <strain evidence="5">AP13</strain>
    </source>
</reference>
<feature type="region of interest" description="Disordered" evidence="3">
    <location>
        <begin position="1"/>
        <end position="137"/>
    </location>
</feature>
<gene>
    <name evidence="5" type="ORF">PVAP13_2KG085900</name>
</gene>
<evidence type="ECO:0000313" key="6">
    <source>
        <dbReference type="Proteomes" id="UP000823388"/>
    </source>
</evidence>
<dbReference type="Pfam" id="PF00076">
    <property type="entry name" value="RRM_1"/>
    <property type="match status" value="1"/>
</dbReference>
<dbReference type="InterPro" id="IPR012677">
    <property type="entry name" value="Nucleotide-bd_a/b_plait_sf"/>
</dbReference>
<sequence>ELPLPSALVPPKKRRVLRTPPKATTHIPPPPPLVPAAAGDVALPDPTPPPQAASVGSPPPVDRNPTLPPPGAAEKPSSPPPPTAEKPSSPPPPPPAADDEKPSSSPPPATEKPSSSSSPPPPPPPTDTAASCARTRKARKVVRKLVPKGMIAARMAAAAGAGSAATAELQIGEGHAPDKSTVDRNAAVDEVVVKGENLGGTAIKEPAAGCNSIAVCETAIDREMVADCGDAPEVEKLAGRDEVGMSERQRRRMTEVFVGGLNRDAEEDVRAALAEAGKITEVRMIMDAGMKKNKGYCFVRYHEAAQARKAITEFGNVKICGKQCRVAALERNDKIFLGNFDKKWKKEDIMKLLQRIGVENIDVGRLWMTVITQAVIVGLHFLNLRLIEMHR</sequence>
<evidence type="ECO:0000256" key="2">
    <source>
        <dbReference type="PROSITE-ProRule" id="PRU00176"/>
    </source>
</evidence>
<dbReference type="PROSITE" id="PS50102">
    <property type="entry name" value="RRM"/>
    <property type="match status" value="1"/>
</dbReference>
<dbReference type="InterPro" id="IPR035979">
    <property type="entry name" value="RBD_domain_sf"/>
</dbReference>
<dbReference type="InterPro" id="IPR000504">
    <property type="entry name" value="RRM_dom"/>
</dbReference>
<feature type="non-terminal residue" evidence="5">
    <location>
        <position position="1"/>
    </location>
</feature>
<dbReference type="SUPFAM" id="SSF54928">
    <property type="entry name" value="RNA-binding domain, RBD"/>
    <property type="match status" value="1"/>
</dbReference>
<feature type="domain" description="RRM" evidence="4">
    <location>
        <begin position="254"/>
        <end position="331"/>
    </location>
</feature>
<evidence type="ECO:0000256" key="1">
    <source>
        <dbReference type="ARBA" id="ARBA00022884"/>
    </source>
</evidence>
<proteinExistence type="predicted"/>
<evidence type="ECO:0000313" key="5">
    <source>
        <dbReference type="EMBL" id="KAG2640326.1"/>
    </source>
</evidence>
<evidence type="ECO:0000256" key="3">
    <source>
        <dbReference type="SAM" id="MobiDB-lite"/>
    </source>
</evidence>
<organism evidence="5 6">
    <name type="scientific">Panicum virgatum</name>
    <name type="common">Blackwell switchgrass</name>
    <dbReference type="NCBI Taxonomy" id="38727"/>
    <lineage>
        <taxon>Eukaryota</taxon>
        <taxon>Viridiplantae</taxon>
        <taxon>Streptophyta</taxon>
        <taxon>Embryophyta</taxon>
        <taxon>Tracheophyta</taxon>
        <taxon>Spermatophyta</taxon>
        <taxon>Magnoliopsida</taxon>
        <taxon>Liliopsida</taxon>
        <taxon>Poales</taxon>
        <taxon>Poaceae</taxon>
        <taxon>PACMAD clade</taxon>
        <taxon>Panicoideae</taxon>
        <taxon>Panicodae</taxon>
        <taxon>Paniceae</taxon>
        <taxon>Panicinae</taxon>
        <taxon>Panicum</taxon>
        <taxon>Panicum sect. Hiantes</taxon>
    </lineage>
</organism>
<evidence type="ECO:0000259" key="4">
    <source>
        <dbReference type="PROSITE" id="PS50102"/>
    </source>
</evidence>
<feature type="compositionally biased region" description="Pro residues" evidence="3">
    <location>
        <begin position="45"/>
        <end position="96"/>
    </location>
</feature>
<comment type="caution">
    <text evidence="5">The sequence shown here is derived from an EMBL/GenBank/DDBJ whole genome shotgun (WGS) entry which is preliminary data.</text>
</comment>
<dbReference type="SMART" id="SM00360">
    <property type="entry name" value="RRM"/>
    <property type="match status" value="1"/>
</dbReference>
<dbReference type="EMBL" id="CM029039">
    <property type="protein sequence ID" value="KAG2640326.1"/>
    <property type="molecule type" value="Genomic_DNA"/>
</dbReference>
<name>A0A8T0W2Z1_PANVG</name>
<dbReference type="Gene3D" id="3.30.70.330">
    <property type="match status" value="1"/>
</dbReference>
<dbReference type="PANTHER" id="PTHR21245">
    <property type="entry name" value="HETEROGENEOUS NUCLEAR RIBONUCLEOPROTEIN"/>
    <property type="match status" value="1"/>
</dbReference>
<dbReference type="CDD" id="cd00590">
    <property type="entry name" value="RRM_SF"/>
    <property type="match status" value="1"/>
</dbReference>
<keyword evidence="6" id="KW-1185">Reference proteome</keyword>
<dbReference type="GO" id="GO:0003723">
    <property type="term" value="F:RNA binding"/>
    <property type="evidence" value="ECO:0007669"/>
    <property type="project" value="UniProtKB-UniRule"/>
</dbReference>
<protein>
    <recommendedName>
        <fullName evidence="4">RRM domain-containing protein</fullName>
    </recommendedName>
</protein>
<dbReference type="Proteomes" id="UP000823388">
    <property type="component" value="Chromosome 2K"/>
</dbReference>
<accession>A0A8T0W2Z1</accession>
<dbReference type="AlphaFoldDB" id="A0A8T0W2Z1"/>
<keyword evidence="1 2" id="KW-0694">RNA-binding</keyword>
<feature type="compositionally biased region" description="Low complexity" evidence="3">
    <location>
        <begin position="35"/>
        <end position="44"/>
    </location>
</feature>